<dbReference type="InterPro" id="IPR002931">
    <property type="entry name" value="Transglutaminase-like"/>
</dbReference>
<dbReference type="PANTHER" id="PTHR33490">
    <property type="entry name" value="BLR5614 PROTEIN-RELATED"/>
    <property type="match status" value="1"/>
</dbReference>
<name>A0A4Q2KLZ6_9SPHN</name>
<organism evidence="2 3">
    <name type="scientific">Pelagerythrobacter rhizovicinus</name>
    <dbReference type="NCBI Taxonomy" id="2268576"/>
    <lineage>
        <taxon>Bacteria</taxon>
        <taxon>Pseudomonadati</taxon>
        <taxon>Pseudomonadota</taxon>
        <taxon>Alphaproteobacteria</taxon>
        <taxon>Sphingomonadales</taxon>
        <taxon>Erythrobacteraceae</taxon>
        <taxon>Pelagerythrobacter</taxon>
    </lineage>
</organism>
<keyword evidence="3" id="KW-1185">Reference proteome</keyword>
<dbReference type="SUPFAM" id="SSF54001">
    <property type="entry name" value="Cysteine proteinases"/>
    <property type="match status" value="1"/>
</dbReference>
<dbReference type="RefSeq" id="WP_129523822.1">
    <property type="nucleotide sequence ID" value="NZ_SDPV01000001.1"/>
</dbReference>
<reference evidence="2 3" key="1">
    <citation type="submission" date="2019-01" db="EMBL/GenBank/DDBJ databases">
        <title>Altererythrobacter rhizovicinus sp. nov., isolated from the rhizosphere soil of Haloxylon ammodendron.</title>
        <authorList>
            <person name="Li H.-P."/>
            <person name="Gou J.-Y."/>
            <person name="Yao D."/>
            <person name="Han Q.-Q."/>
            <person name="Shao K.-Z."/>
            <person name="Zhao Q."/>
            <person name="Zhang J.-L."/>
        </authorList>
    </citation>
    <scope>NUCLEOTIDE SEQUENCE [LARGE SCALE GENOMIC DNA]</scope>
    <source>
        <strain evidence="2 3">AY-3R</strain>
    </source>
</reference>
<dbReference type="InterPro" id="IPR013589">
    <property type="entry name" value="Bac_transglu_N"/>
</dbReference>
<dbReference type="AlphaFoldDB" id="A0A4Q2KLZ6"/>
<dbReference type="Pfam" id="PF01841">
    <property type="entry name" value="Transglut_core"/>
    <property type="match status" value="1"/>
</dbReference>
<accession>A0A4Q2KLZ6</accession>
<evidence type="ECO:0000313" key="2">
    <source>
        <dbReference type="EMBL" id="RXZ66348.1"/>
    </source>
</evidence>
<sequence>MLLCVKHTTIYRYNKPVALLPHRLMLTPRSSHHLNLRRTRVSTSPPADIEWSQDVFGNLIATAVFSEASDQLTVSGDMVVDQGAPAWPIFKVAPHAHSYPFGYSEADRSSLGELLVPEYEDLAGQIESWARSIVASAQTDTLSLLQDLNSAVRTSAIYMQRDDEGTQAPSETLNTASGSCRDLATLFIEAARHLGFGARAVSGYLYDQVPADTADSRQHGSTHAWAEVYLPCAGWIAFDPTNGRMGEAHLVPVATARSIVQIKPVEGSFIGALEDFLGLEVDVIVSQGAADDGLSDKLKV</sequence>
<dbReference type="InterPro" id="IPR038765">
    <property type="entry name" value="Papain-like_cys_pep_sf"/>
</dbReference>
<dbReference type="Gene3D" id="3.10.620.30">
    <property type="match status" value="1"/>
</dbReference>
<dbReference type="EMBL" id="SDPV01000001">
    <property type="protein sequence ID" value="RXZ66348.1"/>
    <property type="molecule type" value="Genomic_DNA"/>
</dbReference>
<comment type="caution">
    <text evidence="2">The sequence shown here is derived from an EMBL/GenBank/DDBJ whole genome shotgun (WGS) entry which is preliminary data.</text>
</comment>
<protein>
    <submittedName>
        <fullName evidence="2">Transglutaminase family protein</fullName>
    </submittedName>
</protein>
<gene>
    <name evidence="2" type="ORF">ETX26_06545</name>
</gene>
<evidence type="ECO:0000313" key="3">
    <source>
        <dbReference type="Proteomes" id="UP000293623"/>
    </source>
</evidence>
<evidence type="ECO:0000259" key="1">
    <source>
        <dbReference type="SMART" id="SM00460"/>
    </source>
</evidence>
<dbReference type="Pfam" id="PF08379">
    <property type="entry name" value="Bact_transglu_N"/>
    <property type="match status" value="1"/>
</dbReference>
<dbReference type="Proteomes" id="UP000293623">
    <property type="component" value="Unassembled WGS sequence"/>
</dbReference>
<feature type="domain" description="Transglutaminase-like" evidence="1">
    <location>
        <begin position="172"/>
        <end position="242"/>
    </location>
</feature>
<dbReference type="SMART" id="SM00460">
    <property type="entry name" value="TGc"/>
    <property type="match status" value="1"/>
</dbReference>
<dbReference type="OrthoDB" id="9804023at2"/>
<proteinExistence type="predicted"/>
<dbReference type="PANTHER" id="PTHR33490:SF1">
    <property type="entry name" value="SLL1233 PROTEIN"/>
    <property type="match status" value="1"/>
</dbReference>